<feature type="transmembrane region" description="Helical" evidence="1">
    <location>
        <begin position="434"/>
        <end position="453"/>
    </location>
</feature>
<dbReference type="PANTHER" id="PTHR30092">
    <property type="entry name" value="INNER MEMBRANE PROTEIN CRED"/>
    <property type="match status" value="1"/>
</dbReference>
<dbReference type="PANTHER" id="PTHR30092:SF0">
    <property type="entry name" value="INNER MEMBRANE PROTEIN CRED"/>
    <property type="match status" value="1"/>
</dbReference>
<dbReference type="GO" id="GO:0005886">
    <property type="term" value="C:plasma membrane"/>
    <property type="evidence" value="ECO:0007669"/>
    <property type="project" value="TreeGrafter"/>
</dbReference>
<dbReference type="EMBL" id="FQUO01000014">
    <property type="protein sequence ID" value="SHF90903.1"/>
    <property type="molecule type" value="Genomic_DNA"/>
</dbReference>
<proteinExistence type="predicted"/>
<evidence type="ECO:0000313" key="3">
    <source>
        <dbReference type="Proteomes" id="UP000184368"/>
    </source>
</evidence>
<dbReference type="Proteomes" id="UP000184368">
    <property type="component" value="Unassembled WGS sequence"/>
</dbReference>
<keyword evidence="1" id="KW-0812">Transmembrane</keyword>
<keyword evidence="3" id="KW-1185">Reference proteome</keyword>
<feature type="transmembrane region" description="Helical" evidence="1">
    <location>
        <begin position="21"/>
        <end position="41"/>
    </location>
</feature>
<dbReference type="Pfam" id="PF06123">
    <property type="entry name" value="CreD"/>
    <property type="match status" value="1"/>
</dbReference>
<evidence type="ECO:0000256" key="1">
    <source>
        <dbReference type="SAM" id="Phobius"/>
    </source>
</evidence>
<evidence type="ECO:0000313" key="2">
    <source>
        <dbReference type="EMBL" id="SHF90903.1"/>
    </source>
</evidence>
<feature type="transmembrane region" description="Helical" evidence="1">
    <location>
        <begin position="409"/>
        <end position="428"/>
    </location>
</feature>
<keyword evidence="1" id="KW-1133">Transmembrane helix</keyword>
<reference evidence="2 3" key="1">
    <citation type="submission" date="2016-11" db="EMBL/GenBank/DDBJ databases">
        <authorList>
            <person name="Jaros S."/>
            <person name="Januszkiewicz K."/>
            <person name="Wedrychowicz H."/>
        </authorList>
    </citation>
    <scope>NUCLEOTIDE SEQUENCE [LARGE SCALE GENOMIC DNA]</scope>
    <source>
        <strain evidence="2 3">DSM 26897</strain>
    </source>
</reference>
<feature type="transmembrane region" description="Helical" evidence="1">
    <location>
        <begin position="357"/>
        <end position="375"/>
    </location>
</feature>
<accession>A0A1M5FHB4</accession>
<name>A0A1M5FHB4_9BACT</name>
<protein>
    <submittedName>
        <fullName evidence="2">Inner membrane protein</fullName>
    </submittedName>
</protein>
<dbReference type="RefSeq" id="WP_073045498.1">
    <property type="nucleotide sequence ID" value="NZ_FQUO01000014.1"/>
</dbReference>
<sequence length="458" mass="51252">MNKETTTENIWQKSKLLVKGVMILVLVLVLLVPTVFIANLIEEREARQEEAVKEVSAKWAGRQNLAGPVLVLPYMSTTQGDSAGKKQAQRQEAYFLPDELTVDATINPQERSRGIFKVILYDVQNKLSGRFDSLPLQKLQLDTASILWKEAYVQFSLSDPKGLNEELRLKWNNQELVFGAAAPGTGGESRLVAPLRLSGPADVQRVQFSGQVHLNGAQSLYLTPVGRSTTFKVNSTWPHPSFDGAILPQQSSIANNGFTASWKSLGHNRSFPQQWLHTRFRTAINDPSTEIYRLPDTTGETVYQLGKDAFGVQLFVPVNGYQKTMRSIKYAVLCILLTFCAFFLVETANNRSVHPFQYALIGVALVLFYLLLLSFSEYIGFNWAYIIAATATAALIGWFVRGLLASGRLAFILSMILVLLYTYVFTILQLQDYALILGSVGLFITLAVIMKYARKFQW</sequence>
<feature type="transmembrane region" description="Helical" evidence="1">
    <location>
        <begin position="327"/>
        <end position="345"/>
    </location>
</feature>
<dbReference type="PIRSF" id="PIRSF004548">
    <property type="entry name" value="CreD"/>
    <property type="match status" value="1"/>
</dbReference>
<keyword evidence="1" id="KW-0472">Membrane</keyword>
<dbReference type="NCBIfam" id="NF008712">
    <property type="entry name" value="PRK11715.1-1"/>
    <property type="match status" value="1"/>
</dbReference>
<dbReference type="OrthoDB" id="9791851at2"/>
<dbReference type="InterPro" id="IPR010364">
    <property type="entry name" value="Uncharacterised_IM_CreD"/>
</dbReference>
<organism evidence="2 3">
    <name type="scientific">Cnuella takakiae</name>
    <dbReference type="NCBI Taxonomy" id="1302690"/>
    <lineage>
        <taxon>Bacteria</taxon>
        <taxon>Pseudomonadati</taxon>
        <taxon>Bacteroidota</taxon>
        <taxon>Chitinophagia</taxon>
        <taxon>Chitinophagales</taxon>
        <taxon>Chitinophagaceae</taxon>
        <taxon>Cnuella</taxon>
    </lineage>
</organism>
<dbReference type="AlphaFoldDB" id="A0A1M5FHB4"/>
<dbReference type="STRING" id="1302690.BUE76_19160"/>
<feature type="transmembrane region" description="Helical" evidence="1">
    <location>
        <begin position="381"/>
        <end position="400"/>
    </location>
</feature>
<gene>
    <name evidence="2" type="ORF">SAMN05444008_1149</name>
</gene>